<comment type="caution">
    <text evidence="2">The sequence shown here is derived from an EMBL/GenBank/DDBJ whole genome shotgun (WGS) entry which is preliminary data.</text>
</comment>
<proteinExistence type="predicted"/>
<reference evidence="2 3" key="1">
    <citation type="journal article" date="2018" name="MBio">
        <title>Comparative Genomics Reveals the Core Gene Toolbox for the Fungus-Insect Symbiosis.</title>
        <authorList>
            <person name="Wang Y."/>
            <person name="Stata M."/>
            <person name="Wang W."/>
            <person name="Stajich J.E."/>
            <person name="White M.M."/>
            <person name="Moncalvo J.M."/>
        </authorList>
    </citation>
    <scope>NUCLEOTIDE SEQUENCE [LARGE SCALE GENOMIC DNA]</scope>
    <source>
        <strain evidence="2 3">AUS-77-4</strain>
    </source>
</reference>
<feature type="compositionally biased region" description="Polar residues" evidence="1">
    <location>
        <begin position="10"/>
        <end position="19"/>
    </location>
</feature>
<feature type="compositionally biased region" description="Basic residues" evidence="1">
    <location>
        <begin position="39"/>
        <end position="49"/>
    </location>
</feature>
<dbReference type="EMBL" id="MBFT01000105">
    <property type="protein sequence ID" value="PVU97517.1"/>
    <property type="molecule type" value="Genomic_DNA"/>
</dbReference>
<keyword evidence="3" id="KW-1185">Reference proteome</keyword>
<dbReference type="Proteomes" id="UP000245699">
    <property type="component" value="Unassembled WGS sequence"/>
</dbReference>
<gene>
    <name evidence="2" type="ORF">BB559_002006</name>
</gene>
<dbReference type="AlphaFoldDB" id="A0A2T9YYY2"/>
<name>A0A2T9YYY2_9FUNG</name>
<evidence type="ECO:0000313" key="2">
    <source>
        <dbReference type="EMBL" id="PVU97517.1"/>
    </source>
</evidence>
<protein>
    <submittedName>
        <fullName evidence="2">Uncharacterized protein</fullName>
    </submittedName>
</protein>
<accession>A0A2T9YYY2</accession>
<evidence type="ECO:0000256" key="1">
    <source>
        <dbReference type="SAM" id="MobiDB-lite"/>
    </source>
</evidence>
<feature type="region of interest" description="Disordered" evidence="1">
    <location>
        <begin position="1"/>
        <end position="56"/>
    </location>
</feature>
<organism evidence="2 3">
    <name type="scientific">Furculomyces boomerangus</name>
    <dbReference type="NCBI Taxonomy" id="61424"/>
    <lineage>
        <taxon>Eukaryota</taxon>
        <taxon>Fungi</taxon>
        <taxon>Fungi incertae sedis</taxon>
        <taxon>Zoopagomycota</taxon>
        <taxon>Kickxellomycotina</taxon>
        <taxon>Harpellomycetes</taxon>
        <taxon>Harpellales</taxon>
        <taxon>Harpellaceae</taxon>
        <taxon>Furculomyces</taxon>
    </lineage>
</organism>
<sequence length="189" mass="21485">MLVARKKIKSNTGTPTSLYKKQKKMSSHVIVKSKQNSKLPKKKIRKPSGSKKYTPKPNETIFPFNDRFTDYLHTIQTKFYTKEWDIWWKLVQVKSKPDYLELMKETEKLFRLKIQAQNLSPVPPTSASSTIPTVPASFSALFVSSAKLNSTSTTFFSIGNQPSSYIKGKKTVSDSKNKNIMAQTALQTQ</sequence>
<evidence type="ECO:0000313" key="3">
    <source>
        <dbReference type="Proteomes" id="UP000245699"/>
    </source>
</evidence>